<dbReference type="Gramene" id="TraesNOR7D03G04378820.1">
    <property type="protein sequence ID" value="TraesNOR7D03G04378820.1.CDS1"/>
    <property type="gene ID" value="TraesNOR7D03G04378820"/>
</dbReference>
<sequence length="112" mass="11314">MDALFEQLSAVADMALDLDGRGFDPEQLAGVLALFEGEAHASWAAAEAEYEAVARGTEAAVATAQGHLNAVMGAAVGKYRGSAGEADALSAAMAAMDTAFKATSGTHPSSRP</sequence>
<dbReference type="Gramene" id="TraesLDM7D03G04336230.1">
    <property type="protein sequence ID" value="TraesLDM7D03G04336230.1.CDS1"/>
    <property type="gene ID" value="TraesLDM7D03G04336230"/>
</dbReference>
<gene>
    <name evidence="1" type="primary">LOC123166626</name>
</gene>
<organism evidence="1">
    <name type="scientific">Triticum aestivum</name>
    <name type="common">Wheat</name>
    <dbReference type="NCBI Taxonomy" id="4565"/>
    <lineage>
        <taxon>Eukaryota</taxon>
        <taxon>Viridiplantae</taxon>
        <taxon>Streptophyta</taxon>
        <taxon>Embryophyta</taxon>
        <taxon>Tracheophyta</taxon>
        <taxon>Spermatophyta</taxon>
        <taxon>Magnoliopsida</taxon>
        <taxon>Liliopsida</taxon>
        <taxon>Poales</taxon>
        <taxon>Poaceae</taxon>
        <taxon>BOP clade</taxon>
        <taxon>Pooideae</taxon>
        <taxon>Triticodae</taxon>
        <taxon>Triticeae</taxon>
        <taxon>Triticinae</taxon>
        <taxon>Triticum</taxon>
    </lineage>
</organism>
<dbReference type="Gramene" id="TraesWEE_scaffold_031418_01G000100.1">
    <property type="protein sequence ID" value="TraesWEE_scaffold_031418_01G000100.1"/>
    <property type="gene ID" value="TraesWEE_scaffold_031418_01G000100"/>
</dbReference>
<dbReference type="Gramene" id="TraesRN7D0100399500.1">
    <property type="protein sequence ID" value="TraesRN7D0100399500.1"/>
    <property type="gene ID" value="TraesRN7D0100399500"/>
</dbReference>
<dbReference type="RefSeq" id="XP_044440367.1">
    <property type="nucleotide sequence ID" value="XM_044584432.1"/>
</dbReference>
<keyword evidence="2" id="KW-1185">Reference proteome</keyword>
<proteinExistence type="predicted"/>
<dbReference type="PANTHER" id="PTHR37707">
    <property type="entry name" value="MATERNAL EFFECT EMBRYO ARREST 9"/>
    <property type="match status" value="1"/>
</dbReference>
<protein>
    <submittedName>
        <fullName evidence="1">Uncharacterized protein</fullName>
    </submittedName>
</protein>
<dbReference type="Gramene" id="TraesLAC7D03G04277040.1">
    <property type="protein sequence ID" value="TraesLAC7D03G04277040.1.CDS1"/>
    <property type="gene ID" value="TraesLAC7D03G04277040"/>
</dbReference>
<dbReference type="OrthoDB" id="992831at2759"/>
<dbReference type="Gramene" id="TraesROB_scaffold_045394_01G000100.1">
    <property type="protein sequence ID" value="TraesROB_scaffold_045394_01G000100.1"/>
    <property type="gene ID" value="TraesROB_scaffold_045394_01G000100"/>
</dbReference>
<dbReference type="Gramene" id="TraesSYM7D03G04382940.1">
    <property type="protein sequence ID" value="TraesSYM7D03G04382940.1.CDS1"/>
    <property type="gene ID" value="TraesSYM7D03G04382940"/>
</dbReference>
<dbReference type="AlphaFoldDB" id="A0A3B6TBF7"/>
<dbReference type="Gramene" id="TraesCLE_scaffold_038164_01G000100.1">
    <property type="protein sequence ID" value="TraesCLE_scaffold_038164_01G000100.1"/>
    <property type="gene ID" value="TraesCLE_scaffold_038164_01G000100"/>
</dbReference>
<dbReference type="Gramene" id="TraesARI7D03G04405140.1">
    <property type="protein sequence ID" value="TraesARI7D03G04405140.1.CDS1"/>
    <property type="gene ID" value="TraesARI7D03G04405140"/>
</dbReference>
<dbReference type="Gramene" id="TraesPARA_EIv1.0_2543620.1">
    <property type="protein sequence ID" value="TraesPARA_EIv1.0_2543620.1.CDS1"/>
    <property type="gene ID" value="TraesPARA_EIv1.0_2543620"/>
</dbReference>
<dbReference type="PANTHER" id="PTHR37707:SF1">
    <property type="entry name" value="MATERNAL EFFECT EMBRYO ARREST 9"/>
    <property type="match status" value="1"/>
</dbReference>
<dbReference type="Gramene" id="TraesCS7D02G169900.1">
    <property type="protein sequence ID" value="TraesCS7D02G169900.1.cds1"/>
    <property type="gene ID" value="TraesCS7D02G169900"/>
</dbReference>
<evidence type="ECO:0000313" key="2">
    <source>
        <dbReference type="Proteomes" id="UP000019116"/>
    </source>
</evidence>
<dbReference type="Gramene" id="TraesMAC7D03G04322400.1">
    <property type="protein sequence ID" value="TraesMAC7D03G04322400.1.CDS1"/>
    <property type="gene ID" value="TraesMAC7D03G04322400"/>
</dbReference>
<dbReference type="Gramene" id="TraesCS7D03G0385500.1">
    <property type="protein sequence ID" value="TraesCS7D03G0385500.1.CDS1"/>
    <property type="gene ID" value="TraesCS7D03G0385500"/>
</dbReference>
<dbReference type="GeneID" id="123166626"/>
<accession>A0A3B6TBF7</accession>
<dbReference type="EnsemblPlants" id="TraesCS7D02G169900.1">
    <property type="protein sequence ID" value="TraesCS7D02G169900.1.cds1"/>
    <property type="gene ID" value="TraesCS7D02G169900"/>
</dbReference>
<reference evidence="1" key="1">
    <citation type="submission" date="2018-08" db="EMBL/GenBank/DDBJ databases">
        <authorList>
            <person name="Rossello M."/>
        </authorList>
    </citation>
    <scope>NUCLEOTIDE SEQUENCE [LARGE SCALE GENOMIC DNA]</scope>
    <source>
        <strain evidence="1">cv. Chinese Spring</strain>
    </source>
</reference>
<name>A0A3B6TBF7_WHEAT</name>
<dbReference type="STRING" id="4565.A0A3B6TBF7"/>
<dbReference type="Gramene" id="TraesCAD_scaffold_032833_01G000100.1">
    <property type="protein sequence ID" value="TraesCAD_scaffold_032833_01G000100.1"/>
    <property type="gene ID" value="TraesCAD_scaffold_032833_01G000100"/>
</dbReference>
<reference evidence="1" key="2">
    <citation type="submission" date="2018-10" db="UniProtKB">
        <authorList>
            <consortium name="EnsemblPlants"/>
        </authorList>
    </citation>
    <scope>IDENTIFICATION</scope>
</reference>
<dbReference type="Gramene" id="TraesJAG7D03G04312940.1">
    <property type="protein sequence ID" value="TraesJAG7D03G04312940.1.CDS1"/>
    <property type="gene ID" value="TraesJAG7D03G04312940"/>
</dbReference>
<dbReference type="Proteomes" id="UP000019116">
    <property type="component" value="Chromosome 7D"/>
</dbReference>
<evidence type="ECO:0000313" key="1">
    <source>
        <dbReference type="EnsemblPlants" id="TraesCS7D02G169900.1.cds1"/>
    </source>
</evidence>
<dbReference type="Gramene" id="TraesSTA7D03G04323660.1">
    <property type="protein sequence ID" value="TraesSTA7D03G04323660.1.CDS1"/>
    <property type="gene ID" value="TraesSTA7D03G04323660"/>
</dbReference>